<feature type="region of interest" description="Disordered" evidence="1">
    <location>
        <begin position="94"/>
        <end position="113"/>
    </location>
</feature>
<comment type="caution">
    <text evidence="3">The sequence shown here is derived from an EMBL/GenBank/DDBJ whole genome shotgun (WGS) entry which is preliminary data.</text>
</comment>
<keyword evidence="2" id="KW-0472">Membrane</keyword>
<evidence type="ECO:0000313" key="4">
    <source>
        <dbReference type="Proteomes" id="UP000580250"/>
    </source>
</evidence>
<organism evidence="3 4">
    <name type="scientific">Meloidogyne enterolobii</name>
    <name type="common">Root-knot nematode worm</name>
    <name type="synonym">Meloidogyne mayaguensis</name>
    <dbReference type="NCBI Taxonomy" id="390850"/>
    <lineage>
        <taxon>Eukaryota</taxon>
        <taxon>Metazoa</taxon>
        <taxon>Ecdysozoa</taxon>
        <taxon>Nematoda</taxon>
        <taxon>Chromadorea</taxon>
        <taxon>Rhabditida</taxon>
        <taxon>Tylenchina</taxon>
        <taxon>Tylenchomorpha</taxon>
        <taxon>Tylenchoidea</taxon>
        <taxon>Meloidogynidae</taxon>
        <taxon>Meloidogyninae</taxon>
        <taxon>Meloidogyne</taxon>
    </lineage>
</organism>
<protein>
    <submittedName>
        <fullName evidence="3">Uncharacterized protein</fullName>
    </submittedName>
</protein>
<dbReference type="OrthoDB" id="5917100at2759"/>
<sequence length="328" mass="37219">MSAPPVPYRAESNSQQYTPSFPPPVYYRDTFGLEPVEYLQGDCITDSDDESGTTKSTVRHHNFVRIFHPGPSTSCQTIEHRPSLPFSQIPRRKSGFSTTTSNHATIPEDQTSQPSTLQSMQMEELLLTDKILFVRYARPFLWLSTVLLGVALQLLIFSIVCVFFDGYWAGICISIFLLINSVLLIIFMRYKQTRIMIWICMIFSTISVLLSIILFTLCTYFTYEDSIKSFSNNDEQQIVSAANDNIESNKIVQNARIAMYTWMCIYTPIYVICGCACLLILLINYSANNIGQVHKGLFLSRTAGHQNVLVPVKLRQVAKIENGEVRSE</sequence>
<evidence type="ECO:0000256" key="2">
    <source>
        <dbReference type="SAM" id="Phobius"/>
    </source>
</evidence>
<keyword evidence="2" id="KW-0812">Transmembrane</keyword>
<name>A0A6V7WNZ5_MELEN</name>
<dbReference type="AlphaFoldDB" id="A0A6V7WNZ5"/>
<feature type="transmembrane region" description="Helical" evidence="2">
    <location>
        <begin position="166"/>
        <end position="188"/>
    </location>
</feature>
<evidence type="ECO:0000256" key="1">
    <source>
        <dbReference type="SAM" id="MobiDB-lite"/>
    </source>
</evidence>
<feature type="region of interest" description="Disordered" evidence="1">
    <location>
        <begin position="1"/>
        <end position="21"/>
    </location>
</feature>
<accession>A0A6V7WNZ5</accession>
<gene>
    <name evidence="3" type="ORF">MENT_LOCUS41411</name>
</gene>
<feature type="transmembrane region" description="Helical" evidence="2">
    <location>
        <begin position="140"/>
        <end position="160"/>
    </location>
</feature>
<evidence type="ECO:0000313" key="3">
    <source>
        <dbReference type="EMBL" id="CAD2188741.1"/>
    </source>
</evidence>
<reference evidence="3 4" key="1">
    <citation type="submission" date="2020-08" db="EMBL/GenBank/DDBJ databases">
        <authorList>
            <person name="Koutsovoulos G."/>
            <person name="Danchin GJ E."/>
        </authorList>
    </citation>
    <scope>NUCLEOTIDE SEQUENCE [LARGE SCALE GENOMIC DNA]</scope>
</reference>
<feature type="compositionally biased region" description="Polar residues" evidence="1">
    <location>
        <begin position="95"/>
        <end position="113"/>
    </location>
</feature>
<feature type="transmembrane region" description="Helical" evidence="2">
    <location>
        <begin position="259"/>
        <end position="285"/>
    </location>
</feature>
<feature type="transmembrane region" description="Helical" evidence="2">
    <location>
        <begin position="195"/>
        <end position="223"/>
    </location>
</feature>
<dbReference type="EMBL" id="CAJEWN010000711">
    <property type="protein sequence ID" value="CAD2188741.1"/>
    <property type="molecule type" value="Genomic_DNA"/>
</dbReference>
<proteinExistence type="predicted"/>
<dbReference type="Proteomes" id="UP000580250">
    <property type="component" value="Unassembled WGS sequence"/>
</dbReference>
<keyword evidence="2" id="KW-1133">Transmembrane helix</keyword>